<dbReference type="Gene3D" id="3.10.180.10">
    <property type="entry name" value="2,3-Dihydroxybiphenyl 1,2-Dioxygenase, domain 1"/>
    <property type="match status" value="1"/>
</dbReference>
<dbReference type="PANTHER" id="PTHR40265">
    <property type="entry name" value="BLL2707 PROTEIN"/>
    <property type="match status" value="1"/>
</dbReference>
<accession>A0ABX7JD41</accession>
<dbReference type="InterPro" id="IPR025870">
    <property type="entry name" value="Glyoxalase-like_dom"/>
</dbReference>
<sequence length="287" mass="30253">MPHPVKGVDHIFLLVKDLDASAEAYRRLGFTLSPRGTHSADKGTANYTFVFQEDYAELLGVIADTPSSREKTAMVERDGEGLRAVACRIDDAHAARKALAALGIKASPVGEFSRPLPLPDGSAGTAAFAVSEFAASETPAGLVFMCQQKTRDMVWRPELQSHANGARALAGIVAVSDEPEAMARRFARLYAAGAVTQSEHGVFVTATGAHSASIYCMTPQAAAARYSSDAIAATPQTGFAALQVAVDDLDHARAALGANNIPFHDSPAGIWVEPSLACGMILEFVPE</sequence>
<keyword evidence="3" id="KW-1185">Reference proteome</keyword>
<dbReference type="SUPFAM" id="SSF54593">
    <property type="entry name" value="Glyoxalase/Bleomycin resistance protein/Dihydroxybiphenyl dioxygenase"/>
    <property type="match status" value="1"/>
</dbReference>
<evidence type="ECO:0000259" key="1">
    <source>
        <dbReference type="PROSITE" id="PS51819"/>
    </source>
</evidence>
<dbReference type="Pfam" id="PF13468">
    <property type="entry name" value="Glyoxalase_3"/>
    <property type="match status" value="1"/>
</dbReference>
<name>A0ABX7JD41_9RHOB</name>
<dbReference type="InterPro" id="IPR029068">
    <property type="entry name" value="Glyas_Bleomycin-R_OHBP_Dase"/>
</dbReference>
<dbReference type="PROSITE" id="PS51819">
    <property type="entry name" value="VOC"/>
    <property type="match status" value="1"/>
</dbReference>
<dbReference type="Proteomes" id="UP000663629">
    <property type="component" value="Chromosome 1"/>
</dbReference>
<feature type="domain" description="VOC" evidence="1">
    <location>
        <begin position="7"/>
        <end position="149"/>
    </location>
</feature>
<evidence type="ECO:0000313" key="2">
    <source>
        <dbReference type="EMBL" id="QRZ12158.1"/>
    </source>
</evidence>
<dbReference type="RefSeq" id="WP_205293182.1">
    <property type="nucleotide sequence ID" value="NZ_CP070368.1"/>
</dbReference>
<evidence type="ECO:0000313" key="3">
    <source>
        <dbReference type="Proteomes" id="UP000663629"/>
    </source>
</evidence>
<dbReference type="InterPro" id="IPR037523">
    <property type="entry name" value="VOC_core"/>
</dbReference>
<gene>
    <name evidence="2" type="ORF">JWJ88_05800</name>
</gene>
<dbReference type="PANTHER" id="PTHR40265:SF1">
    <property type="entry name" value="GLYOXALASE-LIKE DOMAIN-CONTAINING PROTEIN"/>
    <property type="match status" value="1"/>
</dbReference>
<reference evidence="2 3" key="1">
    <citation type="submission" date="2021-02" db="EMBL/GenBank/DDBJ databases">
        <title>Paracoccus methylovroum sp.nov., a new methanol and methylamine utilizing methylotrophic denitrifer.</title>
        <authorList>
            <person name="Timsy T."/>
            <person name="Behrendt U."/>
            <person name="Ulrich A."/>
            <person name="Spanner T."/>
            <person name="Foesel B.U."/>
            <person name="Horn M.A."/>
            <person name="Kolb S."/>
        </authorList>
    </citation>
    <scope>NUCLEOTIDE SEQUENCE [LARGE SCALE GENOMIC DNA]</scope>
    <source>
        <strain evidence="2 3">H4-D09</strain>
    </source>
</reference>
<organism evidence="2 3">
    <name type="scientific">Paracoccus methylovorus</name>
    <dbReference type="NCBI Taxonomy" id="2812658"/>
    <lineage>
        <taxon>Bacteria</taxon>
        <taxon>Pseudomonadati</taxon>
        <taxon>Pseudomonadota</taxon>
        <taxon>Alphaproteobacteria</taxon>
        <taxon>Rhodobacterales</taxon>
        <taxon>Paracoccaceae</taxon>
        <taxon>Paracoccus</taxon>
    </lineage>
</organism>
<proteinExistence type="predicted"/>
<protein>
    <submittedName>
        <fullName evidence="2">VOC family protein</fullName>
    </submittedName>
</protein>
<dbReference type="EMBL" id="CP070368">
    <property type="protein sequence ID" value="QRZ12158.1"/>
    <property type="molecule type" value="Genomic_DNA"/>
</dbReference>